<name>A0A246JZL9_9SPHN</name>
<keyword evidence="1" id="KW-0805">Transcription regulation</keyword>
<keyword evidence="3" id="KW-0804">Transcription</keyword>
<evidence type="ECO:0000256" key="1">
    <source>
        <dbReference type="ARBA" id="ARBA00023015"/>
    </source>
</evidence>
<reference evidence="6 7" key="1">
    <citation type="journal article" date="2010" name="Int. J. Syst. Evol. Microbiol.">
        <title>Sphingopyxis bauzanensis sp. nov., a psychrophilic bacterium isolated from soil.</title>
        <authorList>
            <person name="Zhang D.C."/>
            <person name="Liu H.C."/>
            <person name="Xin Y.H."/>
            <person name="Zhou Y.G."/>
            <person name="Schinner F."/>
            <person name="Margesin R."/>
        </authorList>
    </citation>
    <scope>NUCLEOTIDE SEQUENCE [LARGE SCALE GENOMIC DNA]</scope>
    <source>
        <strain evidence="6 7">DSM 22271</strain>
    </source>
</reference>
<feature type="domain" description="HTH iclR-type" evidence="4">
    <location>
        <begin position="7"/>
        <end position="66"/>
    </location>
</feature>
<dbReference type="AlphaFoldDB" id="A0A246JZL9"/>
<evidence type="ECO:0000259" key="5">
    <source>
        <dbReference type="PROSITE" id="PS51078"/>
    </source>
</evidence>
<feature type="domain" description="IclR-ED" evidence="5">
    <location>
        <begin position="67"/>
        <end position="253"/>
    </location>
</feature>
<dbReference type="SMART" id="SM00346">
    <property type="entry name" value="HTH_ICLR"/>
    <property type="match status" value="1"/>
</dbReference>
<dbReference type="OrthoDB" id="9807558at2"/>
<dbReference type="SUPFAM" id="SSF55781">
    <property type="entry name" value="GAF domain-like"/>
    <property type="match status" value="1"/>
</dbReference>
<protein>
    <submittedName>
        <fullName evidence="6">Transcriptional regulator IclR-like protein</fullName>
    </submittedName>
</protein>
<dbReference type="PROSITE" id="PS51078">
    <property type="entry name" value="ICLR_ED"/>
    <property type="match status" value="1"/>
</dbReference>
<proteinExistence type="predicted"/>
<dbReference type="Pfam" id="PF01614">
    <property type="entry name" value="IclR_C"/>
    <property type="match status" value="1"/>
</dbReference>
<dbReference type="InterPro" id="IPR036390">
    <property type="entry name" value="WH_DNA-bd_sf"/>
</dbReference>
<accession>A0A246JZL9</accession>
<dbReference type="Gene3D" id="3.30.450.40">
    <property type="match status" value="1"/>
</dbReference>
<dbReference type="InterPro" id="IPR005471">
    <property type="entry name" value="Tscrpt_reg_IclR_N"/>
</dbReference>
<sequence>MNEEAGTSVAERLLDLLECLSSAPLTVREISEKSGIPISTVHRLIRPLLSRKYLLRQGRGRYGLGLASVALSSRADLDAIIASATRPIIAILARNCRRTVHLGVFRNNLVRYLVRIEAGYSRPPSREMTELEAYCTAIGKVLLAQLSPEQLDEYLAPGDFVSLTKTTISQPDSLRTELEAVRNQGWAIDRGEMFPELRCLAAPIHDRTGRIIAAISVTDTCKHDKLDEVEEELLKLLPRINAATEEISALLRVP</sequence>
<organism evidence="6 7">
    <name type="scientific">Sphingopyxis bauzanensis</name>
    <dbReference type="NCBI Taxonomy" id="651663"/>
    <lineage>
        <taxon>Bacteria</taxon>
        <taxon>Pseudomonadati</taxon>
        <taxon>Pseudomonadota</taxon>
        <taxon>Alphaproteobacteria</taxon>
        <taxon>Sphingomonadales</taxon>
        <taxon>Sphingomonadaceae</taxon>
        <taxon>Sphingopyxis</taxon>
    </lineage>
</organism>
<evidence type="ECO:0000259" key="4">
    <source>
        <dbReference type="PROSITE" id="PS51077"/>
    </source>
</evidence>
<evidence type="ECO:0000256" key="3">
    <source>
        <dbReference type="ARBA" id="ARBA00023163"/>
    </source>
</evidence>
<evidence type="ECO:0000313" key="7">
    <source>
        <dbReference type="Proteomes" id="UP000197361"/>
    </source>
</evidence>
<evidence type="ECO:0000313" key="6">
    <source>
        <dbReference type="EMBL" id="OWQ98696.1"/>
    </source>
</evidence>
<gene>
    <name evidence="6" type="ORF">CDQ92_00285</name>
</gene>
<keyword evidence="7" id="KW-1185">Reference proteome</keyword>
<dbReference type="InterPro" id="IPR014757">
    <property type="entry name" value="Tscrpt_reg_IclR_C"/>
</dbReference>
<dbReference type="SUPFAM" id="SSF46785">
    <property type="entry name" value="Winged helix' DNA-binding domain"/>
    <property type="match status" value="1"/>
</dbReference>
<dbReference type="PANTHER" id="PTHR30136">
    <property type="entry name" value="HELIX-TURN-HELIX TRANSCRIPTIONAL REGULATOR, ICLR FAMILY"/>
    <property type="match status" value="1"/>
</dbReference>
<dbReference type="InterPro" id="IPR050707">
    <property type="entry name" value="HTH_MetabolicPath_Reg"/>
</dbReference>
<comment type="caution">
    <text evidence="6">The sequence shown here is derived from an EMBL/GenBank/DDBJ whole genome shotgun (WGS) entry which is preliminary data.</text>
</comment>
<dbReference type="InterPro" id="IPR036388">
    <property type="entry name" value="WH-like_DNA-bd_sf"/>
</dbReference>
<dbReference type="PROSITE" id="PS51077">
    <property type="entry name" value="HTH_ICLR"/>
    <property type="match status" value="1"/>
</dbReference>
<dbReference type="EMBL" id="NISK01000001">
    <property type="protein sequence ID" value="OWQ98696.1"/>
    <property type="molecule type" value="Genomic_DNA"/>
</dbReference>
<dbReference type="GO" id="GO:0003677">
    <property type="term" value="F:DNA binding"/>
    <property type="evidence" value="ECO:0007669"/>
    <property type="project" value="UniProtKB-KW"/>
</dbReference>
<dbReference type="Gene3D" id="1.10.10.10">
    <property type="entry name" value="Winged helix-like DNA-binding domain superfamily/Winged helix DNA-binding domain"/>
    <property type="match status" value="1"/>
</dbReference>
<dbReference type="PANTHER" id="PTHR30136:SF35">
    <property type="entry name" value="HTH-TYPE TRANSCRIPTIONAL REGULATOR RV1719"/>
    <property type="match status" value="1"/>
</dbReference>
<dbReference type="GO" id="GO:0003700">
    <property type="term" value="F:DNA-binding transcription factor activity"/>
    <property type="evidence" value="ECO:0007669"/>
    <property type="project" value="TreeGrafter"/>
</dbReference>
<dbReference type="Proteomes" id="UP000197361">
    <property type="component" value="Unassembled WGS sequence"/>
</dbReference>
<dbReference type="RefSeq" id="WP_088439049.1">
    <property type="nucleotide sequence ID" value="NZ_BMMC01000020.1"/>
</dbReference>
<dbReference type="GO" id="GO:0045892">
    <property type="term" value="P:negative regulation of DNA-templated transcription"/>
    <property type="evidence" value="ECO:0007669"/>
    <property type="project" value="TreeGrafter"/>
</dbReference>
<evidence type="ECO:0000256" key="2">
    <source>
        <dbReference type="ARBA" id="ARBA00023125"/>
    </source>
</evidence>
<dbReference type="InterPro" id="IPR029016">
    <property type="entry name" value="GAF-like_dom_sf"/>
</dbReference>
<dbReference type="Pfam" id="PF09339">
    <property type="entry name" value="HTH_IclR"/>
    <property type="match status" value="1"/>
</dbReference>
<keyword evidence="2" id="KW-0238">DNA-binding</keyword>